<name>A0A0A9DXV6_ARUDO</name>
<reference evidence="1" key="2">
    <citation type="journal article" date="2015" name="Data Brief">
        <title>Shoot transcriptome of the giant reed, Arundo donax.</title>
        <authorList>
            <person name="Barrero R.A."/>
            <person name="Guerrero F.D."/>
            <person name="Moolhuijzen P."/>
            <person name="Goolsby J.A."/>
            <person name="Tidwell J."/>
            <person name="Bellgard S.E."/>
            <person name="Bellgard M.I."/>
        </authorList>
    </citation>
    <scope>NUCLEOTIDE SEQUENCE</scope>
    <source>
        <tissue evidence="1">Shoot tissue taken approximately 20 cm above the soil surface</tissue>
    </source>
</reference>
<evidence type="ECO:0000313" key="1">
    <source>
        <dbReference type="EMBL" id="JAD91528.1"/>
    </source>
</evidence>
<dbReference type="EMBL" id="GBRH01206367">
    <property type="protein sequence ID" value="JAD91528.1"/>
    <property type="molecule type" value="Transcribed_RNA"/>
</dbReference>
<reference evidence="1" key="1">
    <citation type="submission" date="2014-09" db="EMBL/GenBank/DDBJ databases">
        <authorList>
            <person name="Magalhaes I.L.F."/>
            <person name="Oliveira U."/>
            <person name="Santos F.R."/>
            <person name="Vidigal T.H.D.A."/>
            <person name="Brescovit A.D."/>
            <person name="Santos A.J."/>
        </authorList>
    </citation>
    <scope>NUCLEOTIDE SEQUENCE</scope>
    <source>
        <tissue evidence="1">Shoot tissue taken approximately 20 cm above the soil surface</tissue>
    </source>
</reference>
<protein>
    <submittedName>
        <fullName evidence="1">Uncharacterized protein</fullName>
    </submittedName>
</protein>
<dbReference type="AlphaFoldDB" id="A0A0A9DXV6"/>
<organism evidence="1">
    <name type="scientific">Arundo donax</name>
    <name type="common">Giant reed</name>
    <name type="synonym">Donax arundinaceus</name>
    <dbReference type="NCBI Taxonomy" id="35708"/>
    <lineage>
        <taxon>Eukaryota</taxon>
        <taxon>Viridiplantae</taxon>
        <taxon>Streptophyta</taxon>
        <taxon>Embryophyta</taxon>
        <taxon>Tracheophyta</taxon>
        <taxon>Spermatophyta</taxon>
        <taxon>Magnoliopsida</taxon>
        <taxon>Liliopsida</taxon>
        <taxon>Poales</taxon>
        <taxon>Poaceae</taxon>
        <taxon>PACMAD clade</taxon>
        <taxon>Arundinoideae</taxon>
        <taxon>Arundineae</taxon>
        <taxon>Arundo</taxon>
    </lineage>
</organism>
<accession>A0A0A9DXV6</accession>
<sequence>MKTLEDVLQSQGITSENIEGTVWSFPVFPN</sequence>
<proteinExistence type="predicted"/>